<keyword evidence="3" id="KW-1185">Reference proteome</keyword>
<accession>A0A6H5HUJ5</accession>
<organism evidence="2 3">
    <name type="scientific">Nesidiocoris tenuis</name>
    <dbReference type="NCBI Taxonomy" id="355587"/>
    <lineage>
        <taxon>Eukaryota</taxon>
        <taxon>Metazoa</taxon>
        <taxon>Ecdysozoa</taxon>
        <taxon>Arthropoda</taxon>
        <taxon>Hexapoda</taxon>
        <taxon>Insecta</taxon>
        <taxon>Pterygota</taxon>
        <taxon>Neoptera</taxon>
        <taxon>Paraneoptera</taxon>
        <taxon>Hemiptera</taxon>
        <taxon>Heteroptera</taxon>
        <taxon>Panheteroptera</taxon>
        <taxon>Cimicomorpha</taxon>
        <taxon>Miridae</taxon>
        <taxon>Dicyphina</taxon>
        <taxon>Nesidiocoris</taxon>
    </lineage>
</organism>
<sequence>MGLLEFQLGSKRRKPPFQARFLFDNRSRPGRALPPSRRVGTGRDTSLQALSTYLCTFVPPVTCHGHLGLPDS</sequence>
<dbReference type="EMBL" id="CADCXU010033274">
    <property type="protein sequence ID" value="CAB0018818.1"/>
    <property type="molecule type" value="Genomic_DNA"/>
</dbReference>
<dbReference type="Proteomes" id="UP000479000">
    <property type="component" value="Unassembled WGS sequence"/>
</dbReference>
<protein>
    <submittedName>
        <fullName evidence="2">Uncharacterized protein</fullName>
    </submittedName>
</protein>
<feature type="region of interest" description="Disordered" evidence="1">
    <location>
        <begin position="24"/>
        <end position="43"/>
    </location>
</feature>
<proteinExistence type="predicted"/>
<name>A0A6H5HUJ5_9HEMI</name>
<evidence type="ECO:0000256" key="1">
    <source>
        <dbReference type="SAM" id="MobiDB-lite"/>
    </source>
</evidence>
<evidence type="ECO:0000313" key="3">
    <source>
        <dbReference type="Proteomes" id="UP000479000"/>
    </source>
</evidence>
<dbReference type="AlphaFoldDB" id="A0A6H5HUJ5"/>
<gene>
    <name evidence="2" type="ORF">NTEN_LOCUS22556</name>
</gene>
<reference evidence="2 3" key="1">
    <citation type="submission" date="2020-02" db="EMBL/GenBank/DDBJ databases">
        <authorList>
            <person name="Ferguson B K."/>
        </authorList>
    </citation>
    <scope>NUCLEOTIDE SEQUENCE [LARGE SCALE GENOMIC DNA]</scope>
</reference>
<evidence type="ECO:0000313" key="2">
    <source>
        <dbReference type="EMBL" id="CAB0018818.1"/>
    </source>
</evidence>